<dbReference type="InterPro" id="IPR002941">
    <property type="entry name" value="DNA_methylase_N4/N6"/>
</dbReference>
<keyword evidence="1" id="KW-0489">Methyltransferase</keyword>
<dbReference type="Gene3D" id="3.40.50.150">
    <property type="entry name" value="Vaccinia Virus protein VP39"/>
    <property type="match status" value="1"/>
</dbReference>
<name>A0A0F9LMG5_9ZZZZ</name>
<dbReference type="GO" id="GO:0003677">
    <property type="term" value="F:DNA binding"/>
    <property type="evidence" value="ECO:0007669"/>
    <property type="project" value="InterPro"/>
</dbReference>
<keyword evidence="2" id="KW-0808">Transferase</keyword>
<sequence length="244" mass="28417">MLKDRKITTDKVYLGDSKQYVAQFPDDSIDMIVVDSPLGLYNYGAVRFSRMPDGSDVEKTEEFEGTILPNWLTDCYRILKPNRVMLAHFPSSQIYTYENYEKTMDNSIRQARFNFVDRIFLCEYPFIEKKESFNKETVLNNHGFIKVFSKGDPIYFTDKRLLVDFSEAPGLSQRSIELYKKLILQYTSKRMVILEPFAGSACLGEATIALDRQYVGMEMMPKIFAEAFRRILKAKKLKDDYAKN</sequence>
<dbReference type="InterPro" id="IPR001091">
    <property type="entry name" value="RM_Methyltransferase"/>
</dbReference>
<evidence type="ECO:0000313" key="4">
    <source>
        <dbReference type="EMBL" id="KKM65555.1"/>
    </source>
</evidence>
<dbReference type="GO" id="GO:0032259">
    <property type="term" value="P:methylation"/>
    <property type="evidence" value="ECO:0007669"/>
    <property type="project" value="UniProtKB-KW"/>
</dbReference>
<evidence type="ECO:0000259" key="3">
    <source>
        <dbReference type="Pfam" id="PF01555"/>
    </source>
</evidence>
<reference evidence="4" key="1">
    <citation type="journal article" date="2015" name="Nature">
        <title>Complex archaea that bridge the gap between prokaryotes and eukaryotes.</title>
        <authorList>
            <person name="Spang A."/>
            <person name="Saw J.H."/>
            <person name="Jorgensen S.L."/>
            <person name="Zaremba-Niedzwiedzka K."/>
            <person name="Martijn J."/>
            <person name="Lind A.E."/>
            <person name="van Eijk R."/>
            <person name="Schleper C."/>
            <person name="Guy L."/>
            <person name="Ettema T.J."/>
        </authorList>
    </citation>
    <scope>NUCLEOTIDE SEQUENCE</scope>
</reference>
<protein>
    <recommendedName>
        <fullName evidence="3">DNA methylase N-4/N-6 domain-containing protein</fullName>
    </recommendedName>
</protein>
<comment type="caution">
    <text evidence="4">The sequence shown here is derived from an EMBL/GenBank/DDBJ whole genome shotgun (WGS) entry which is preliminary data.</text>
</comment>
<organism evidence="4">
    <name type="scientific">marine sediment metagenome</name>
    <dbReference type="NCBI Taxonomy" id="412755"/>
    <lineage>
        <taxon>unclassified sequences</taxon>
        <taxon>metagenomes</taxon>
        <taxon>ecological metagenomes</taxon>
    </lineage>
</organism>
<accession>A0A0F9LMG5</accession>
<dbReference type="EMBL" id="LAZR01010706">
    <property type="protein sequence ID" value="KKM65555.1"/>
    <property type="molecule type" value="Genomic_DNA"/>
</dbReference>
<evidence type="ECO:0000256" key="2">
    <source>
        <dbReference type="ARBA" id="ARBA00022679"/>
    </source>
</evidence>
<dbReference type="Pfam" id="PF01555">
    <property type="entry name" value="N6_N4_Mtase"/>
    <property type="match status" value="1"/>
</dbReference>
<dbReference type="PRINTS" id="PR00508">
    <property type="entry name" value="S21N4MTFRASE"/>
</dbReference>
<gene>
    <name evidence="4" type="ORF">LCGC14_1490130</name>
</gene>
<dbReference type="GO" id="GO:0008170">
    <property type="term" value="F:N-methyltransferase activity"/>
    <property type="evidence" value="ECO:0007669"/>
    <property type="project" value="InterPro"/>
</dbReference>
<feature type="domain" description="DNA methylase N-4/N-6" evidence="3">
    <location>
        <begin position="173"/>
        <end position="227"/>
    </location>
</feature>
<proteinExistence type="predicted"/>
<evidence type="ECO:0000256" key="1">
    <source>
        <dbReference type="ARBA" id="ARBA00022603"/>
    </source>
</evidence>
<dbReference type="SUPFAM" id="SSF53335">
    <property type="entry name" value="S-adenosyl-L-methionine-dependent methyltransferases"/>
    <property type="match status" value="1"/>
</dbReference>
<dbReference type="InterPro" id="IPR029063">
    <property type="entry name" value="SAM-dependent_MTases_sf"/>
</dbReference>
<dbReference type="AlphaFoldDB" id="A0A0F9LMG5"/>